<gene>
    <name evidence="2" type="ORF">GCM10010260_71930</name>
</gene>
<dbReference type="AlphaFoldDB" id="A0A918MEI6"/>
<dbReference type="PROSITE" id="PS50104">
    <property type="entry name" value="TIR"/>
    <property type="match status" value="1"/>
</dbReference>
<dbReference type="Gene3D" id="3.40.50.10140">
    <property type="entry name" value="Toll/interleukin-1 receptor homology (TIR) domain"/>
    <property type="match status" value="1"/>
</dbReference>
<proteinExistence type="predicted"/>
<accession>A0A918MEI6</accession>
<dbReference type="InterPro" id="IPR000157">
    <property type="entry name" value="TIR_dom"/>
</dbReference>
<evidence type="ECO:0000259" key="1">
    <source>
        <dbReference type="PROSITE" id="PS50104"/>
    </source>
</evidence>
<sequence length="416" mass="46260">MVMVFISHSSRGDANANAVRQAVQAALEEKGWTVKVDMDALQPGDDWRSVLYHWVAECDAAVILLSSAAMKSTWVRREANFLLWRRALGSPVTLIPVLLQDIAPADVRRSELSQLSALQYLVQHPGKRGGTPRRIASRVVGLLPRIPDLVRDSAELSRMRNWTEDIVCYLNGVPEDPLHAAARLLTANDDRHFPTAHEGRRCVAHQLLGHRDSERVHEALTRLVGKIGTADLPRLGRLLRPVWIDAEAARWLLPSNGRVVAALNTASPATAGQYIDRAACCSYSHWFETVSLVAGEGQQEEFMAACEDAIRQLAHLREDDPLDDAEPFANEVVYLVIDPQSVPLDDVGVLVTELSDRFRWLNIVVLTGHPSRDHEWAADLGLDWLKVLRPAMRAKDESDAERAAKAMEMLMKRAGA</sequence>
<evidence type="ECO:0000313" key="3">
    <source>
        <dbReference type="Proteomes" id="UP000618795"/>
    </source>
</evidence>
<dbReference type="Pfam" id="PF13676">
    <property type="entry name" value="TIR_2"/>
    <property type="match status" value="1"/>
</dbReference>
<dbReference type="InterPro" id="IPR035897">
    <property type="entry name" value="Toll_tir_struct_dom_sf"/>
</dbReference>
<reference evidence="2" key="2">
    <citation type="submission" date="2020-09" db="EMBL/GenBank/DDBJ databases">
        <authorList>
            <person name="Sun Q."/>
            <person name="Ohkuma M."/>
        </authorList>
    </citation>
    <scope>NUCLEOTIDE SEQUENCE</scope>
    <source>
        <strain evidence="2">JCM 4369</strain>
    </source>
</reference>
<dbReference type="RefSeq" id="WP_191877672.1">
    <property type="nucleotide sequence ID" value="NZ_BMTD01000023.1"/>
</dbReference>
<organism evidence="2 3">
    <name type="scientific">Streptomyces filipinensis</name>
    <dbReference type="NCBI Taxonomy" id="66887"/>
    <lineage>
        <taxon>Bacteria</taxon>
        <taxon>Bacillati</taxon>
        <taxon>Actinomycetota</taxon>
        <taxon>Actinomycetes</taxon>
        <taxon>Kitasatosporales</taxon>
        <taxon>Streptomycetaceae</taxon>
        <taxon>Streptomyces</taxon>
    </lineage>
</organism>
<dbReference type="GO" id="GO:0007165">
    <property type="term" value="P:signal transduction"/>
    <property type="evidence" value="ECO:0007669"/>
    <property type="project" value="InterPro"/>
</dbReference>
<evidence type="ECO:0000313" key="2">
    <source>
        <dbReference type="EMBL" id="GGV21324.1"/>
    </source>
</evidence>
<dbReference type="EMBL" id="BMTD01000023">
    <property type="protein sequence ID" value="GGV21324.1"/>
    <property type="molecule type" value="Genomic_DNA"/>
</dbReference>
<reference evidence="2" key="1">
    <citation type="journal article" date="2014" name="Int. J. Syst. Evol. Microbiol.">
        <title>Complete genome sequence of Corynebacterium casei LMG S-19264T (=DSM 44701T), isolated from a smear-ripened cheese.</title>
        <authorList>
            <consortium name="US DOE Joint Genome Institute (JGI-PGF)"/>
            <person name="Walter F."/>
            <person name="Albersmeier A."/>
            <person name="Kalinowski J."/>
            <person name="Ruckert C."/>
        </authorList>
    </citation>
    <scope>NUCLEOTIDE SEQUENCE</scope>
    <source>
        <strain evidence="2">JCM 4369</strain>
    </source>
</reference>
<protein>
    <recommendedName>
        <fullName evidence="1">TIR domain-containing protein</fullName>
    </recommendedName>
</protein>
<feature type="domain" description="TIR" evidence="1">
    <location>
        <begin position="1"/>
        <end position="139"/>
    </location>
</feature>
<name>A0A918MEI6_9ACTN</name>
<dbReference type="Proteomes" id="UP000618795">
    <property type="component" value="Unassembled WGS sequence"/>
</dbReference>
<comment type="caution">
    <text evidence="2">The sequence shown here is derived from an EMBL/GenBank/DDBJ whole genome shotgun (WGS) entry which is preliminary data.</text>
</comment>
<dbReference type="SUPFAM" id="SSF52200">
    <property type="entry name" value="Toll/Interleukin receptor TIR domain"/>
    <property type="match status" value="1"/>
</dbReference>
<keyword evidence="3" id="KW-1185">Reference proteome</keyword>